<dbReference type="InterPro" id="IPR039657">
    <property type="entry name" value="Dimethylallyltransferase"/>
</dbReference>
<evidence type="ECO:0000256" key="2">
    <source>
        <dbReference type="ARBA" id="ARBA00005842"/>
    </source>
</evidence>
<evidence type="ECO:0000256" key="6">
    <source>
        <dbReference type="ARBA" id="ARBA00022741"/>
    </source>
</evidence>
<accession>A0A6J6T0M8</accession>
<evidence type="ECO:0000256" key="7">
    <source>
        <dbReference type="ARBA" id="ARBA00022840"/>
    </source>
</evidence>
<sequence length="309" mass="33766">MSRSGGAAVPAVAIVGATASGKSDLAMAIARLVPRVEIVAVDAMQVYRGMDIGTAKPTPAERAEVRHHGLDLVAPSEPFTVADFQQMANEALGSISSRGGAPVLVAGTGLYLSALVNHLELPGSWPEVRIRLEHEALGDLGAMFQRLETLDPVAASRMEPTNARRIVRALEVCEGSGRTFSSFGPGLETYPQSEITQIGLRWTRERLAVRIEGRVHRMIEQGLFGEVERLAGLGEFSRTARQALGYKELLDVLDGLCSLDEAVETIIVRTRQFAVRQDRWFRRDPRIRWIDIEMDSLEALPVLAEAVMA</sequence>
<dbReference type="NCBIfam" id="TIGR00174">
    <property type="entry name" value="miaA"/>
    <property type="match status" value="1"/>
</dbReference>
<proteinExistence type="inferred from homology"/>
<dbReference type="Gene3D" id="1.10.20.140">
    <property type="match status" value="1"/>
</dbReference>
<evidence type="ECO:0000256" key="1">
    <source>
        <dbReference type="ARBA" id="ARBA00001946"/>
    </source>
</evidence>
<evidence type="ECO:0000313" key="13">
    <source>
        <dbReference type="EMBL" id="CAB5053863.1"/>
    </source>
</evidence>
<dbReference type="EMBL" id="CAFBQP010000006">
    <property type="protein sequence ID" value="CAB5053863.1"/>
    <property type="molecule type" value="Genomic_DNA"/>
</dbReference>
<evidence type="ECO:0000313" key="11">
    <source>
        <dbReference type="EMBL" id="CAB4740661.1"/>
    </source>
</evidence>
<comment type="similarity">
    <text evidence="2">Belongs to the IPP transferase family.</text>
</comment>
<dbReference type="GO" id="GO:0052381">
    <property type="term" value="F:tRNA dimethylallyltransferase activity"/>
    <property type="evidence" value="ECO:0007669"/>
    <property type="project" value="UniProtKB-EC"/>
</dbReference>
<dbReference type="SUPFAM" id="SSF52540">
    <property type="entry name" value="P-loop containing nucleoside triphosphate hydrolases"/>
    <property type="match status" value="1"/>
</dbReference>
<keyword evidence="5" id="KW-0819">tRNA processing</keyword>
<dbReference type="GO" id="GO:0005524">
    <property type="term" value="F:ATP binding"/>
    <property type="evidence" value="ECO:0007669"/>
    <property type="project" value="UniProtKB-KW"/>
</dbReference>
<evidence type="ECO:0000256" key="8">
    <source>
        <dbReference type="ARBA" id="ARBA00022842"/>
    </source>
</evidence>
<dbReference type="GO" id="GO:0006400">
    <property type="term" value="P:tRNA modification"/>
    <property type="evidence" value="ECO:0007669"/>
    <property type="project" value="TreeGrafter"/>
</dbReference>
<dbReference type="Pfam" id="PF01715">
    <property type="entry name" value="IPPT"/>
    <property type="match status" value="1"/>
</dbReference>
<name>A0A6J6T0M8_9ZZZZ</name>
<evidence type="ECO:0000256" key="4">
    <source>
        <dbReference type="ARBA" id="ARBA00022679"/>
    </source>
</evidence>
<evidence type="ECO:0000256" key="5">
    <source>
        <dbReference type="ARBA" id="ARBA00022694"/>
    </source>
</evidence>
<evidence type="ECO:0000256" key="3">
    <source>
        <dbReference type="ARBA" id="ARBA00012665"/>
    </source>
</evidence>
<dbReference type="EMBL" id="CAEZYY010000002">
    <property type="protein sequence ID" value="CAB4740661.1"/>
    <property type="molecule type" value="Genomic_DNA"/>
</dbReference>
<dbReference type="PANTHER" id="PTHR11088">
    <property type="entry name" value="TRNA DIMETHYLALLYLTRANSFERASE"/>
    <property type="match status" value="1"/>
</dbReference>
<keyword evidence="4" id="KW-0808">Transferase</keyword>
<evidence type="ECO:0000313" key="10">
    <source>
        <dbReference type="EMBL" id="CAB4705084.1"/>
    </source>
</evidence>
<evidence type="ECO:0000313" key="12">
    <source>
        <dbReference type="EMBL" id="CAB4882973.1"/>
    </source>
</evidence>
<comment type="catalytic activity">
    <reaction evidence="9">
        <text>adenosine(37) in tRNA + dimethylallyl diphosphate = N(6)-dimethylallyladenosine(37) in tRNA + diphosphate</text>
        <dbReference type="Rhea" id="RHEA:26482"/>
        <dbReference type="Rhea" id="RHEA-COMP:10162"/>
        <dbReference type="Rhea" id="RHEA-COMP:10375"/>
        <dbReference type="ChEBI" id="CHEBI:33019"/>
        <dbReference type="ChEBI" id="CHEBI:57623"/>
        <dbReference type="ChEBI" id="CHEBI:74411"/>
        <dbReference type="ChEBI" id="CHEBI:74415"/>
        <dbReference type="EC" id="2.5.1.75"/>
    </reaction>
</comment>
<dbReference type="HAMAP" id="MF_00185">
    <property type="entry name" value="IPP_trans"/>
    <property type="match status" value="1"/>
</dbReference>
<dbReference type="EMBL" id="CAEZXX010000043">
    <property type="protein sequence ID" value="CAB4705084.1"/>
    <property type="molecule type" value="Genomic_DNA"/>
</dbReference>
<keyword evidence="8" id="KW-0460">Magnesium</keyword>
<organism evidence="11">
    <name type="scientific">freshwater metagenome</name>
    <dbReference type="NCBI Taxonomy" id="449393"/>
    <lineage>
        <taxon>unclassified sequences</taxon>
        <taxon>metagenomes</taxon>
        <taxon>ecological metagenomes</taxon>
    </lineage>
</organism>
<comment type="cofactor">
    <cofactor evidence="1">
        <name>Mg(2+)</name>
        <dbReference type="ChEBI" id="CHEBI:18420"/>
    </cofactor>
</comment>
<keyword evidence="7" id="KW-0067">ATP-binding</keyword>
<dbReference type="EMBL" id="CAFBLR010000178">
    <property type="protein sequence ID" value="CAB4882973.1"/>
    <property type="molecule type" value="Genomic_DNA"/>
</dbReference>
<dbReference type="InterPro" id="IPR018022">
    <property type="entry name" value="IPT"/>
</dbReference>
<dbReference type="InterPro" id="IPR027417">
    <property type="entry name" value="P-loop_NTPase"/>
</dbReference>
<keyword evidence="6" id="KW-0547">Nucleotide-binding</keyword>
<dbReference type="PANTHER" id="PTHR11088:SF60">
    <property type="entry name" value="TRNA DIMETHYLALLYLTRANSFERASE"/>
    <property type="match status" value="1"/>
</dbReference>
<dbReference type="AlphaFoldDB" id="A0A6J6T0M8"/>
<protein>
    <recommendedName>
        <fullName evidence="3">tRNA dimethylallyltransferase</fullName>
        <ecNumber evidence="3">2.5.1.75</ecNumber>
    </recommendedName>
</protein>
<dbReference type="EC" id="2.5.1.75" evidence="3"/>
<gene>
    <name evidence="10" type="ORF">UFOPK2602_00809</name>
    <name evidence="11" type="ORF">UFOPK2806_00354</name>
    <name evidence="12" type="ORF">UFOPK3417_01552</name>
    <name evidence="13" type="ORF">UFOPK4306_00265</name>
</gene>
<reference evidence="11" key="1">
    <citation type="submission" date="2020-05" db="EMBL/GenBank/DDBJ databases">
        <authorList>
            <person name="Chiriac C."/>
            <person name="Salcher M."/>
            <person name="Ghai R."/>
            <person name="Kavagutti S V."/>
        </authorList>
    </citation>
    <scope>NUCLEOTIDE SEQUENCE</scope>
</reference>
<evidence type="ECO:0000256" key="9">
    <source>
        <dbReference type="ARBA" id="ARBA00049563"/>
    </source>
</evidence>
<dbReference type="Gene3D" id="3.40.50.300">
    <property type="entry name" value="P-loop containing nucleotide triphosphate hydrolases"/>
    <property type="match status" value="1"/>
</dbReference>